<dbReference type="AlphaFoldDB" id="A0A6G1LUB4"/>
<dbReference type="Proteomes" id="UP000614610">
    <property type="component" value="Unassembled WGS sequence"/>
</dbReference>
<evidence type="ECO:0000313" key="6">
    <source>
        <dbReference type="Proteomes" id="UP000479691"/>
    </source>
</evidence>
<dbReference type="EMBL" id="WIWS01000005">
    <property type="protein sequence ID" value="KAF3228049.1"/>
    <property type="molecule type" value="Genomic_DNA"/>
</dbReference>
<protein>
    <submittedName>
        <fullName evidence="3">Uncharacterized protein</fullName>
    </submittedName>
</protein>
<evidence type="ECO:0000313" key="4">
    <source>
        <dbReference type="EMBL" id="KAF3228049.1"/>
    </source>
</evidence>
<evidence type="ECO:0000313" key="1">
    <source>
        <dbReference type="EMBL" id="KAF3187023.1"/>
    </source>
</evidence>
<evidence type="ECO:0000313" key="7">
    <source>
        <dbReference type="Proteomes" id="UP000483672"/>
    </source>
</evidence>
<accession>A0A6G1LUB4</accession>
<evidence type="ECO:0000313" key="5">
    <source>
        <dbReference type="Proteomes" id="UP000472727"/>
    </source>
</evidence>
<name>A0A6G1LUB4_ORBOL</name>
<sequence>MQGLGYIQRLLAIDSIDRLLVDRCFGSARLFTSFNPYLSRFELTSPRVTLTDRGAATTLNILEPPFYSGTPTTELGLTSRFTTFQGFRDLDPLRSRLDSIITTADLLTFKSCIKH</sequence>
<dbReference type="EMBL" id="JAABOE010000015">
    <property type="protein sequence ID" value="KAF3187023.1"/>
    <property type="molecule type" value="Genomic_DNA"/>
</dbReference>
<dbReference type="EMBL" id="WIPF01000069">
    <property type="protein sequence ID" value="KAF3215122.1"/>
    <property type="molecule type" value="Genomic_DNA"/>
</dbReference>
<evidence type="ECO:0000313" key="3">
    <source>
        <dbReference type="EMBL" id="KAF3222535.1"/>
    </source>
</evidence>
<dbReference type="Proteomes" id="UP000483672">
    <property type="component" value="Unassembled WGS sequence"/>
</dbReference>
<comment type="caution">
    <text evidence="3">The sequence shown here is derived from an EMBL/GenBank/DDBJ whole genome shotgun (WGS) entry which is preliminary data.</text>
</comment>
<gene>
    <name evidence="4" type="ORF">TWF106_008451</name>
    <name evidence="2" type="ORF">TWF191_009415</name>
    <name evidence="3" type="ORF">TWF679_006006</name>
    <name evidence="1" type="ORF">TWF788_002603</name>
</gene>
<evidence type="ECO:0000313" key="8">
    <source>
        <dbReference type="Proteomes" id="UP000614610"/>
    </source>
</evidence>
<reference evidence="5 6" key="1">
    <citation type="submission" date="2019-06" db="EMBL/GenBank/DDBJ databases">
        <authorList>
            <person name="Palmer J.M."/>
        </authorList>
    </citation>
    <scope>NUCLEOTIDE SEQUENCE</scope>
    <source>
        <strain evidence="4 5">TWF106</strain>
        <strain evidence="2 7">TWF191</strain>
        <strain evidence="3">TWF679</strain>
        <strain evidence="1 6">TWF788</strain>
    </source>
</reference>
<proteinExistence type="predicted"/>
<organism evidence="3 8">
    <name type="scientific">Orbilia oligospora</name>
    <name type="common">Nematode-trapping fungus</name>
    <name type="synonym">Arthrobotrys oligospora</name>
    <dbReference type="NCBI Taxonomy" id="2813651"/>
    <lineage>
        <taxon>Eukaryota</taxon>
        <taxon>Fungi</taxon>
        <taxon>Dikarya</taxon>
        <taxon>Ascomycota</taxon>
        <taxon>Pezizomycotina</taxon>
        <taxon>Orbiliomycetes</taxon>
        <taxon>Orbiliales</taxon>
        <taxon>Orbiliaceae</taxon>
        <taxon>Orbilia</taxon>
    </lineage>
</organism>
<dbReference type="Proteomes" id="UP000479691">
    <property type="component" value="Unassembled WGS sequence"/>
</dbReference>
<dbReference type="EMBL" id="WIWT01000003">
    <property type="protein sequence ID" value="KAF3222535.1"/>
    <property type="molecule type" value="Genomic_DNA"/>
</dbReference>
<evidence type="ECO:0000313" key="2">
    <source>
        <dbReference type="EMBL" id="KAF3215122.1"/>
    </source>
</evidence>
<dbReference type="Proteomes" id="UP000472727">
    <property type="component" value="Unassembled WGS sequence"/>
</dbReference>